<feature type="region of interest" description="Disordered" evidence="1">
    <location>
        <begin position="159"/>
        <end position="182"/>
    </location>
</feature>
<dbReference type="EMBL" id="MNAD01001171">
    <property type="protein sequence ID" value="OJT07501.1"/>
    <property type="molecule type" value="Genomic_DNA"/>
</dbReference>
<feature type="compositionally biased region" description="Basic and acidic residues" evidence="1">
    <location>
        <begin position="167"/>
        <end position="182"/>
    </location>
</feature>
<evidence type="ECO:0000313" key="3">
    <source>
        <dbReference type="Proteomes" id="UP000184267"/>
    </source>
</evidence>
<keyword evidence="3" id="KW-1185">Reference proteome</keyword>
<evidence type="ECO:0000256" key="1">
    <source>
        <dbReference type="SAM" id="MobiDB-lite"/>
    </source>
</evidence>
<comment type="caution">
    <text evidence="2">The sequence shown here is derived from an EMBL/GenBank/DDBJ whole genome shotgun (WGS) entry which is preliminary data.</text>
</comment>
<accession>A0A1M2VIS3</accession>
<organism evidence="2 3">
    <name type="scientific">Trametes pubescens</name>
    <name type="common">White-rot fungus</name>
    <dbReference type="NCBI Taxonomy" id="154538"/>
    <lineage>
        <taxon>Eukaryota</taxon>
        <taxon>Fungi</taxon>
        <taxon>Dikarya</taxon>
        <taxon>Basidiomycota</taxon>
        <taxon>Agaricomycotina</taxon>
        <taxon>Agaricomycetes</taxon>
        <taxon>Polyporales</taxon>
        <taxon>Polyporaceae</taxon>
        <taxon>Trametes</taxon>
    </lineage>
</organism>
<dbReference type="Proteomes" id="UP000184267">
    <property type="component" value="Unassembled WGS sequence"/>
</dbReference>
<name>A0A1M2VIS3_TRAPU</name>
<feature type="region of interest" description="Disordered" evidence="1">
    <location>
        <begin position="55"/>
        <end position="80"/>
    </location>
</feature>
<protein>
    <submittedName>
        <fullName evidence="2">Uncharacterized protein</fullName>
    </submittedName>
</protein>
<gene>
    <name evidence="2" type="ORF">TRAPUB_1638</name>
</gene>
<sequence length="182" mass="19835">MQVAGLATKPGRRVDEDLAEPRRRIVRVLPFALGRLAGRSLERVLAHVVESKEELDVPLGTRSKRETEPAPEGKPHEEGVQKIMAAVTSPGRACRPDRQVGASGRSCDEAKVAGWMRSWPGRAAVSSKGPGRGVGRRVGLWIEGRVGLRVEFEDLENLWEEGGGAANERKMGDRDKEKAGKP</sequence>
<proteinExistence type="predicted"/>
<reference evidence="2 3" key="1">
    <citation type="submission" date="2016-10" db="EMBL/GenBank/DDBJ databases">
        <title>Genome sequence of the basidiomycete white-rot fungus Trametes pubescens.</title>
        <authorList>
            <person name="Makela M.R."/>
            <person name="Granchi Z."/>
            <person name="Peng M."/>
            <person name="De Vries R.P."/>
            <person name="Grigoriev I."/>
            <person name="Riley R."/>
            <person name="Hilden K."/>
        </authorList>
    </citation>
    <scope>NUCLEOTIDE SEQUENCE [LARGE SCALE GENOMIC DNA]</scope>
    <source>
        <strain evidence="2 3">FBCC735</strain>
    </source>
</reference>
<feature type="compositionally biased region" description="Basic and acidic residues" evidence="1">
    <location>
        <begin position="63"/>
        <end position="80"/>
    </location>
</feature>
<dbReference type="AlphaFoldDB" id="A0A1M2VIS3"/>
<evidence type="ECO:0000313" key="2">
    <source>
        <dbReference type="EMBL" id="OJT07501.1"/>
    </source>
</evidence>